<evidence type="ECO:0000313" key="2">
    <source>
        <dbReference type="EMBL" id="VDK49708.1"/>
    </source>
</evidence>
<feature type="compositionally biased region" description="Polar residues" evidence="1">
    <location>
        <begin position="23"/>
        <end position="50"/>
    </location>
</feature>
<evidence type="ECO:0000256" key="1">
    <source>
        <dbReference type="SAM" id="MobiDB-lite"/>
    </source>
</evidence>
<evidence type="ECO:0000313" key="4">
    <source>
        <dbReference type="WBParaSite" id="GPUH_0000521801-mRNA-1"/>
    </source>
</evidence>
<sequence>MDESDKAAKDDEEEEDELHGKSRSNLVSENRSKDSAVNSVPTTKQSTAKQTEPFDCSDSEMNSKGLSVSASPDKKLVPNKHIEHASTMSSLDSSALDDEKELFADDERAEQKKCLWWQLLEDLQLNRMLLYNMLSSWDGVLEEASVARAYCDQLITTLSSHEKQIPPVCLVDFYAFFAAVQCANAGLLKFHLLSFSGFRLKMSETMANARAARAKMRFLQSSLQFLSLPNARAARAKMRFLQSSPQFLSVMASVFSADASS</sequence>
<feature type="region of interest" description="Disordered" evidence="1">
    <location>
        <begin position="1"/>
        <end position="76"/>
    </location>
</feature>
<reference evidence="4" key="1">
    <citation type="submission" date="2016-06" db="UniProtKB">
        <authorList>
            <consortium name="WormBaseParasite"/>
        </authorList>
    </citation>
    <scope>IDENTIFICATION</scope>
</reference>
<dbReference type="WBParaSite" id="GPUH_0000521801-mRNA-1">
    <property type="protein sequence ID" value="GPUH_0000521801-mRNA-1"/>
    <property type="gene ID" value="GPUH_0000521801"/>
</dbReference>
<dbReference type="Proteomes" id="UP000271098">
    <property type="component" value="Unassembled WGS sequence"/>
</dbReference>
<organism evidence="4">
    <name type="scientific">Gongylonema pulchrum</name>
    <dbReference type="NCBI Taxonomy" id="637853"/>
    <lineage>
        <taxon>Eukaryota</taxon>
        <taxon>Metazoa</taxon>
        <taxon>Ecdysozoa</taxon>
        <taxon>Nematoda</taxon>
        <taxon>Chromadorea</taxon>
        <taxon>Rhabditida</taxon>
        <taxon>Spirurina</taxon>
        <taxon>Spiruromorpha</taxon>
        <taxon>Spiruroidea</taxon>
        <taxon>Gongylonematidae</taxon>
        <taxon>Gongylonema</taxon>
    </lineage>
</organism>
<proteinExistence type="predicted"/>
<accession>A0A183D920</accession>
<keyword evidence="3" id="KW-1185">Reference proteome</keyword>
<reference evidence="2 3" key="2">
    <citation type="submission" date="2018-11" db="EMBL/GenBank/DDBJ databases">
        <authorList>
            <consortium name="Pathogen Informatics"/>
        </authorList>
    </citation>
    <scope>NUCLEOTIDE SEQUENCE [LARGE SCALE GENOMIC DNA]</scope>
</reference>
<dbReference type="EMBL" id="UYRT01010759">
    <property type="protein sequence ID" value="VDK49708.1"/>
    <property type="molecule type" value="Genomic_DNA"/>
</dbReference>
<dbReference type="AlphaFoldDB" id="A0A183D920"/>
<name>A0A183D920_9BILA</name>
<gene>
    <name evidence="2" type="ORF">GPUH_LOCUS5213</name>
</gene>
<feature type="compositionally biased region" description="Polar residues" evidence="1">
    <location>
        <begin position="59"/>
        <end position="70"/>
    </location>
</feature>
<evidence type="ECO:0000313" key="3">
    <source>
        <dbReference type="Proteomes" id="UP000271098"/>
    </source>
</evidence>
<protein>
    <submittedName>
        <fullName evidence="4">AATF-Che1 domain-containing protein</fullName>
    </submittedName>
</protein>